<dbReference type="InterPro" id="IPR036515">
    <property type="entry name" value="Transposase_17_sf"/>
</dbReference>
<dbReference type="NCBIfam" id="NF033573">
    <property type="entry name" value="transpos_IS200"/>
    <property type="match status" value="1"/>
</dbReference>
<dbReference type="Gene3D" id="3.30.70.1290">
    <property type="entry name" value="Transposase IS200-like"/>
    <property type="match status" value="1"/>
</dbReference>
<dbReference type="PANTHER" id="PTHR33360:SF2">
    <property type="entry name" value="TRANSPOSASE FOR INSERTION SEQUENCE ELEMENT IS200"/>
    <property type="match status" value="1"/>
</dbReference>
<feature type="domain" description="Transposase IS200-like" evidence="2">
    <location>
        <begin position="1"/>
        <end position="109"/>
    </location>
</feature>
<evidence type="ECO:0000256" key="1">
    <source>
        <dbReference type="SAM" id="MobiDB-lite"/>
    </source>
</evidence>
<dbReference type="SMART" id="SM01321">
    <property type="entry name" value="Y1_Tnp"/>
    <property type="match status" value="1"/>
</dbReference>
<reference evidence="3" key="1">
    <citation type="journal article" date="2015" name="Proc. Natl. Acad. Sci. U.S.A.">
        <title>Networks of energetic and metabolic interactions define dynamics in microbial communities.</title>
        <authorList>
            <person name="Embree M."/>
            <person name="Liu J.K."/>
            <person name="Al-Bassam M.M."/>
            <person name="Zengler K."/>
        </authorList>
    </citation>
    <scope>NUCLEOTIDE SEQUENCE</scope>
</reference>
<evidence type="ECO:0000313" key="3">
    <source>
        <dbReference type="EMBL" id="KUG19420.1"/>
    </source>
</evidence>
<accession>A0A0W8FEW8</accession>
<dbReference type="SUPFAM" id="SSF143422">
    <property type="entry name" value="Transposase IS200-like"/>
    <property type="match status" value="1"/>
</dbReference>
<evidence type="ECO:0000259" key="2">
    <source>
        <dbReference type="SMART" id="SM01321"/>
    </source>
</evidence>
<dbReference type="AlphaFoldDB" id="A0A0W8FEW8"/>
<dbReference type="GO" id="GO:0003677">
    <property type="term" value="F:DNA binding"/>
    <property type="evidence" value="ECO:0007669"/>
    <property type="project" value="InterPro"/>
</dbReference>
<sequence>MKYRRKVLIGDVAETLTDLHASIAQDKGFILNAQEVMPDHVHLFVTAHPKFAPATIVKIVKGITAKKLFAQYPDLRKQVWKGHLWNPSYYVGTCGATTKEVIQKYSRLRKRCDHADESVSLSPLPDNIPSLSDGADAGDLPMGL</sequence>
<feature type="region of interest" description="Disordered" evidence="1">
    <location>
        <begin position="123"/>
        <end position="144"/>
    </location>
</feature>
<proteinExistence type="predicted"/>
<dbReference type="GO" id="GO:0006313">
    <property type="term" value="P:DNA transposition"/>
    <property type="evidence" value="ECO:0007669"/>
    <property type="project" value="InterPro"/>
</dbReference>
<protein>
    <submittedName>
        <fullName evidence="3">Mobile element protein</fullName>
    </submittedName>
</protein>
<organism evidence="3">
    <name type="scientific">hydrocarbon metagenome</name>
    <dbReference type="NCBI Taxonomy" id="938273"/>
    <lineage>
        <taxon>unclassified sequences</taxon>
        <taxon>metagenomes</taxon>
        <taxon>ecological metagenomes</taxon>
    </lineage>
</organism>
<comment type="caution">
    <text evidence="3">The sequence shown here is derived from an EMBL/GenBank/DDBJ whole genome shotgun (WGS) entry which is preliminary data.</text>
</comment>
<dbReference type="GO" id="GO:0004803">
    <property type="term" value="F:transposase activity"/>
    <property type="evidence" value="ECO:0007669"/>
    <property type="project" value="InterPro"/>
</dbReference>
<dbReference type="PANTHER" id="PTHR33360">
    <property type="entry name" value="TRANSPOSASE FOR INSERTION SEQUENCE ELEMENT IS200"/>
    <property type="match status" value="1"/>
</dbReference>
<name>A0A0W8FEW8_9ZZZZ</name>
<dbReference type="Pfam" id="PF01797">
    <property type="entry name" value="Y1_Tnp"/>
    <property type="match status" value="1"/>
</dbReference>
<dbReference type="EMBL" id="LNQE01001293">
    <property type="protein sequence ID" value="KUG19420.1"/>
    <property type="molecule type" value="Genomic_DNA"/>
</dbReference>
<dbReference type="InterPro" id="IPR002686">
    <property type="entry name" value="Transposase_17"/>
</dbReference>
<gene>
    <name evidence="3" type="ORF">ASZ90_010861</name>
</gene>